<name>A0A5C5ZS08_9BACT</name>
<proteinExistence type="predicted"/>
<evidence type="ECO:0000313" key="1">
    <source>
        <dbReference type="EMBL" id="TWT89571.1"/>
    </source>
</evidence>
<reference evidence="1 2" key="1">
    <citation type="submission" date="2019-02" db="EMBL/GenBank/DDBJ databases">
        <title>Deep-cultivation of Planctomycetes and their phenomic and genomic characterization uncovers novel biology.</title>
        <authorList>
            <person name="Wiegand S."/>
            <person name="Jogler M."/>
            <person name="Boedeker C."/>
            <person name="Pinto D."/>
            <person name="Vollmers J."/>
            <person name="Rivas-Marin E."/>
            <person name="Kohn T."/>
            <person name="Peeters S.H."/>
            <person name="Heuer A."/>
            <person name="Rast P."/>
            <person name="Oberbeckmann S."/>
            <person name="Bunk B."/>
            <person name="Jeske O."/>
            <person name="Meyerdierks A."/>
            <person name="Storesund J.E."/>
            <person name="Kallscheuer N."/>
            <person name="Luecker S."/>
            <person name="Lage O.M."/>
            <person name="Pohl T."/>
            <person name="Merkel B.J."/>
            <person name="Hornburger P."/>
            <person name="Mueller R.-W."/>
            <person name="Bruemmer F."/>
            <person name="Labrenz M."/>
            <person name="Spormann A.M."/>
            <person name="Op Den Camp H."/>
            <person name="Overmann J."/>
            <person name="Amann R."/>
            <person name="Jetten M.S.M."/>
            <person name="Mascher T."/>
            <person name="Medema M.H."/>
            <person name="Devos D.P."/>
            <person name="Kaster A.-K."/>
            <person name="Ovreas L."/>
            <person name="Rohde M."/>
            <person name="Galperin M.Y."/>
            <person name="Jogler C."/>
        </authorList>
    </citation>
    <scope>NUCLEOTIDE SEQUENCE [LARGE SCALE GENOMIC DNA]</scope>
    <source>
        <strain evidence="1 2">Pla100</strain>
    </source>
</reference>
<protein>
    <submittedName>
        <fullName evidence="1">Uncharacterized protein</fullName>
    </submittedName>
</protein>
<sequence length="108" mass="11602">MNVDPERGRSIRSECAASPFGVKGDVAFCCPVVLASLDHRLMANNAFGVRGEEQVAQDREGVSQGSNSGFGFQLSFNPESRVCPRRESPPLAAGFPVRSVTNANLNDF</sequence>
<keyword evidence="2" id="KW-1185">Reference proteome</keyword>
<dbReference type="Proteomes" id="UP000316213">
    <property type="component" value="Unassembled WGS sequence"/>
</dbReference>
<organism evidence="1 2">
    <name type="scientific">Neorhodopirellula pilleata</name>
    <dbReference type="NCBI Taxonomy" id="2714738"/>
    <lineage>
        <taxon>Bacteria</taxon>
        <taxon>Pseudomonadati</taxon>
        <taxon>Planctomycetota</taxon>
        <taxon>Planctomycetia</taxon>
        <taxon>Pirellulales</taxon>
        <taxon>Pirellulaceae</taxon>
        <taxon>Neorhodopirellula</taxon>
    </lineage>
</organism>
<dbReference type="AlphaFoldDB" id="A0A5C5ZS08"/>
<dbReference type="EMBL" id="SJPM01000017">
    <property type="protein sequence ID" value="TWT89571.1"/>
    <property type="molecule type" value="Genomic_DNA"/>
</dbReference>
<accession>A0A5C5ZS08</accession>
<gene>
    <name evidence="1" type="ORF">Pla100_55000</name>
</gene>
<evidence type="ECO:0000313" key="2">
    <source>
        <dbReference type="Proteomes" id="UP000316213"/>
    </source>
</evidence>
<comment type="caution">
    <text evidence="1">The sequence shown here is derived from an EMBL/GenBank/DDBJ whole genome shotgun (WGS) entry which is preliminary data.</text>
</comment>